<dbReference type="Proteomes" id="UP000202022">
    <property type="component" value="Segment"/>
</dbReference>
<evidence type="ECO:0000313" key="2">
    <source>
        <dbReference type="Proteomes" id="UP000202022"/>
    </source>
</evidence>
<gene>
    <name evidence="1" type="primary">14</name>
    <name evidence="1" type="ORF">HRTV4_14</name>
</gene>
<accession>R4TLS6</accession>
<evidence type="ECO:0000313" key="1">
    <source>
        <dbReference type="EMBL" id="AGM11108.1"/>
    </source>
</evidence>
<dbReference type="RefSeq" id="YP_008059503.1">
    <property type="nucleotide sequence ID" value="NC_021329.1"/>
</dbReference>
<keyword evidence="2" id="KW-1185">Reference proteome</keyword>
<sequence>MTVKVCPNCDTANPYQRRPSIQDTDTEHTYRCEHCDHRFDTPDEREAKSRDCIPDNTLAARLADPNTTPEDLGL</sequence>
<dbReference type="EMBL" id="KC292023">
    <property type="protein sequence ID" value="AGM11108.1"/>
    <property type="molecule type" value="Genomic_DNA"/>
</dbReference>
<protein>
    <submittedName>
        <fullName evidence="1">Uncharacterized protein</fullName>
    </submittedName>
</protein>
<dbReference type="KEGG" id="vg:16194365"/>
<proteinExistence type="predicted"/>
<dbReference type="GeneID" id="16194365"/>
<reference evidence="1 2" key="1">
    <citation type="submission" date="2012-12" db="EMBL/GenBank/DDBJ databases">
        <authorList>
            <person name="Sencilo A."/>
            <person name="Jacobs-Sera D."/>
            <person name="Russell D.A."/>
            <person name="Ko C."/>
            <person name="Atanasova N."/>
            <person name="Osterlund E."/>
            <person name="Oksanen H.M."/>
            <person name="Bamford D.H."/>
            <person name="Hatfull G.F."/>
            <person name="Roine E."/>
            <person name="Hendrix R.W."/>
        </authorList>
    </citation>
    <scope>NUCLEOTIDE SEQUENCE [LARGE SCALE GENOMIC DNA]</scope>
</reference>
<name>R4TLS6_9CAUD</name>
<organism evidence="1 2">
    <name type="scientific">Halorubrum tailed virus 4</name>
    <dbReference type="NCBI Taxonomy" id="1273752"/>
    <lineage>
        <taxon>Viruses</taxon>
        <taxon>Duplodnaviria</taxon>
        <taxon>Heunggongvirae</taxon>
        <taxon>Uroviricota</taxon>
        <taxon>Caudoviricetes</taxon>
        <taxon>Kirjokansivirales</taxon>
        <taxon>Haloferuviridae</taxon>
        <taxon>Saldibavirus</taxon>
        <taxon>Saldibavirus natrii</taxon>
        <taxon>Saldibavirus HRTV4</taxon>
    </lineage>
</organism>